<evidence type="ECO:0000256" key="1">
    <source>
        <dbReference type="SAM" id="Phobius"/>
    </source>
</evidence>
<keyword evidence="1" id="KW-0472">Membrane</keyword>
<organism evidence="2 3">
    <name type="scientific">Serendipita vermifera MAFF 305830</name>
    <dbReference type="NCBI Taxonomy" id="933852"/>
    <lineage>
        <taxon>Eukaryota</taxon>
        <taxon>Fungi</taxon>
        <taxon>Dikarya</taxon>
        <taxon>Basidiomycota</taxon>
        <taxon>Agaricomycotina</taxon>
        <taxon>Agaricomycetes</taxon>
        <taxon>Sebacinales</taxon>
        <taxon>Serendipitaceae</taxon>
        <taxon>Serendipita</taxon>
    </lineage>
</organism>
<accession>A0A0C2WR24</accession>
<dbReference type="Proteomes" id="UP000054097">
    <property type="component" value="Unassembled WGS sequence"/>
</dbReference>
<dbReference type="AlphaFoldDB" id="A0A0C2WR24"/>
<gene>
    <name evidence="2" type="ORF">M408DRAFT_329371</name>
</gene>
<feature type="transmembrane region" description="Helical" evidence="1">
    <location>
        <begin position="145"/>
        <end position="169"/>
    </location>
</feature>
<keyword evidence="3" id="KW-1185">Reference proteome</keyword>
<feature type="transmembrane region" description="Helical" evidence="1">
    <location>
        <begin position="62"/>
        <end position="83"/>
    </location>
</feature>
<protein>
    <submittedName>
        <fullName evidence="2">Uncharacterized protein</fullName>
    </submittedName>
</protein>
<feature type="transmembrane region" description="Helical" evidence="1">
    <location>
        <begin position="95"/>
        <end position="114"/>
    </location>
</feature>
<reference evidence="2 3" key="1">
    <citation type="submission" date="2014-04" db="EMBL/GenBank/DDBJ databases">
        <authorList>
            <consortium name="DOE Joint Genome Institute"/>
            <person name="Kuo A."/>
            <person name="Zuccaro A."/>
            <person name="Kohler A."/>
            <person name="Nagy L.G."/>
            <person name="Floudas D."/>
            <person name="Copeland A."/>
            <person name="Barry K.W."/>
            <person name="Cichocki N."/>
            <person name="Veneault-Fourrey C."/>
            <person name="LaButti K."/>
            <person name="Lindquist E.A."/>
            <person name="Lipzen A."/>
            <person name="Lundell T."/>
            <person name="Morin E."/>
            <person name="Murat C."/>
            <person name="Sun H."/>
            <person name="Tunlid A."/>
            <person name="Henrissat B."/>
            <person name="Grigoriev I.V."/>
            <person name="Hibbett D.S."/>
            <person name="Martin F."/>
            <person name="Nordberg H.P."/>
            <person name="Cantor M.N."/>
            <person name="Hua S.X."/>
        </authorList>
    </citation>
    <scope>NUCLEOTIDE SEQUENCE [LARGE SCALE GENOMIC DNA]</scope>
    <source>
        <strain evidence="2 3">MAFF 305830</strain>
    </source>
</reference>
<reference evidence="3" key="2">
    <citation type="submission" date="2015-01" db="EMBL/GenBank/DDBJ databases">
        <title>Evolutionary Origins and Diversification of the Mycorrhizal Mutualists.</title>
        <authorList>
            <consortium name="DOE Joint Genome Institute"/>
            <consortium name="Mycorrhizal Genomics Consortium"/>
            <person name="Kohler A."/>
            <person name="Kuo A."/>
            <person name="Nagy L.G."/>
            <person name="Floudas D."/>
            <person name="Copeland A."/>
            <person name="Barry K.W."/>
            <person name="Cichocki N."/>
            <person name="Veneault-Fourrey C."/>
            <person name="LaButti K."/>
            <person name="Lindquist E.A."/>
            <person name="Lipzen A."/>
            <person name="Lundell T."/>
            <person name="Morin E."/>
            <person name="Murat C."/>
            <person name="Riley R."/>
            <person name="Ohm R."/>
            <person name="Sun H."/>
            <person name="Tunlid A."/>
            <person name="Henrissat B."/>
            <person name="Grigoriev I.V."/>
            <person name="Hibbett D.S."/>
            <person name="Martin F."/>
        </authorList>
    </citation>
    <scope>NUCLEOTIDE SEQUENCE [LARGE SCALE GENOMIC DNA]</scope>
    <source>
        <strain evidence="3">MAFF 305830</strain>
    </source>
</reference>
<keyword evidence="1" id="KW-1133">Transmembrane helix</keyword>
<name>A0A0C2WR24_SERVB</name>
<proteinExistence type="predicted"/>
<keyword evidence="1" id="KW-0812">Transmembrane</keyword>
<dbReference type="EMBL" id="KN824292">
    <property type="protein sequence ID" value="KIM28603.1"/>
    <property type="molecule type" value="Genomic_DNA"/>
</dbReference>
<evidence type="ECO:0000313" key="3">
    <source>
        <dbReference type="Proteomes" id="UP000054097"/>
    </source>
</evidence>
<feature type="transmembrane region" description="Helical" evidence="1">
    <location>
        <begin position="21"/>
        <end position="42"/>
    </location>
</feature>
<sequence>MGLKQYASIHSTTAHSVHYYLAIHLTIFLAETVVMVLMGWIMSPDTQGQLTGGDDATGNLPGLVFLMAFFSWIYSISVIGLWLVEAYNPPMIRALIQTFFLLPINAIAGFFLAYQTSWKVFSGKCDVGSVLCKSYWKTLIRIEGVTVFIIALIVILTLVDIVAAVRMWLAQRIALKKLINKTKKFPSDPSIQPPPTPQ</sequence>
<dbReference type="HOGENOM" id="CLU_1454950_0_0_1"/>
<evidence type="ECO:0000313" key="2">
    <source>
        <dbReference type="EMBL" id="KIM28603.1"/>
    </source>
</evidence>